<dbReference type="PANTHER" id="PTHR42793">
    <property type="entry name" value="COA BINDING DOMAIN CONTAINING PROTEIN"/>
    <property type="match status" value="1"/>
</dbReference>
<dbReference type="SUPFAM" id="SSF52210">
    <property type="entry name" value="Succinyl-CoA synthetase domains"/>
    <property type="match status" value="1"/>
</dbReference>
<dbReference type="Gene3D" id="3.40.50.261">
    <property type="entry name" value="Succinyl-CoA synthetase domains"/>
    <property type="match status" value="1"/>
</dbReference>
<dbReference type="InterPro" id="IPR016102">
    <property type="entry name" value="Succinyl-CoA_synth-like"/>
</dbReference>
<gene>
    <name evidence="1" type="ORF">NCTC8258_01770</name>
</gene>
<dbReference type="PANTHER" id="PTHR42793:SF1">
    <property type="entry name" value="PEPTIDYL-LYSINE N-ACETYLTRANSFERASE PATZ"/>
    <property type="match status" value="1"/>
</dbReference>
<dbReference type="AlphaFoldDB" id="A0A379W4L5"/>
<dbReference type="EMBL" id="UGXS01000004">
    <property type="protein sequence ID" value="SUH14094.1"/>
    <property type="molecule type" value="Genomic_DNA"/>
</dbReference>
<organism evidence="1 2">
    <name type="scientific">Salmonella enterica I</name>
    <dbReference type="NCBI Taxonomy" id="59201"/>
    <lineage>
        <taxon>Bacteria</taxon>
        <taxon>Pseudomonadati</taxon>
        <taxon>Pseudomonadota</taxon>
        <taxon>Gammaproteobacteria</taxon>
        <taxon>Enterobacterales</taxon>
        <taxon>Enterobacteriaceae</taxon>
        <taxon>Salmonella</taxon>
    </lineage>
</organism>
<sequence length="162" mass="17868">MRPLRGDRLMIISNGAAPAALALDELWSRNGKLATLSEETCLQLRQALPAYIDIANPLDLCDDASSEHYVKTLDILLASQDFDALMVIHSPSAAAPGTESAHALIETIKRHPRGKFVTLLTNWCGEFSSQEARRLFSEAGLPTYRTPERHDYRVYAYGGIPA</sequence>
<accession>A0A379W4L5</accession>
<protein>
    <submittedName>
        <fullName evidence="1">Acyl-CoA synthetase</fullName>
    </submittedName>
</protein>
<evidence type="ECO:0000313" key="2">
    <source>
        <dbReference type="Proteomes" id="UP000255509"/>
    </source>
</evidence>
<dbReference type="Proteomes" id="UP000255509">
    <property type="component" value="Unassembled WGS sequence"/>
</dbReference>
<evidence type="ECO:0000313" key="1">
    <source>
        <dbReference type="EMBL" id="SUH14094.1"/>
    </source>
</evidence>
<reference evidence="1 2" key="1">
    <citation type="submission" date="2018-06" db="EMBL/GenBank/DDBJ databases">
        <authorList>
            <consortium name="Pathogen Informatics"/>
            <person name="Doyle S."/>
        </authorList>
    </citation>
    <scope>NUCLEOTIDE SEQUENCE [LARGE SCALE GENOMIC DNA]</scope>
    <source>
        <strain evidence="1 2">NCTC8258</strain>
    </source>
</reference>
<proteinExistence type="predicted"/>
<name>A0A379W4L5_SALET</name>